<proteinExistence type="predicted"/>
<protein>
    <submittedName>
        <fullName evidence="2">Uncharacterized protein</fullName>
    </submittedName>
</protein>
<sequence length="727" mass="80707">MERTVPAAKPASGQHEASLRQAKEDVDNSSGRFVGASKFCDAPAASELEGSEYYPKFTLVIHTGAKLRTEGHDRPAAEEAGYYYNQTYQCLFYKTEVKSHLTLSVTLFSGQINNVSYLSKLLFPITPHSASSFELLISSCEVPPAQKQRRSRIKFITRQFTRLGERMHRSFVSQKQHGKCQGLHQPDPEEPGSSWPEGEEILTVICTSCLLLDPDTRGGTRVQAARPSGQGPTSPLTAPPCLATPSPFWRTSTQEEAMLFVMQVKPGVMHRIEAAQDVFWKNLSPCCCLMQQDPGQLQEHHYLKHVHRVYNVVFQSLLENLVVWNYSPDHFTNTYAKRDSRCVGKCAFRSFSFYSPPAMVGRTESSVYFCTCVESTVLHLFTCELVGLAASPFLQVKPLHSYVIKVCQVQAPTSSARSFCRSPAAPHRSPTFSIALEGCGYAVQTKHLSPFHPNHHHCSQDCEESTQIEPNLVSNPYICPPVSSWHISTMTKTTEHIHVPDSRCGWLRQRTTSAVKTQLSFRFSSSSAPAIMERPYFGCKEPLRSQAAPPTSVAWNRTCAIGTAPCLPLPGQQTPKRPPLEIINSPGTAMSTAVVVLPLVNALIALIASELHPVQFSGAFKDDSPGARSASNLISKQQRHLQGVGEPPPSSKPNVTLTKFSCKWELELNKRDLEQITDVEGMVIISKNSKYGFVLAIHIYKPQMPYAVSFQFCDLKQDVFTGSTNHK</sequence>
<dbReference type="AlphaFoldDB" id="R0LLH9"/>
<feature type="compositionally biased region" description="Basic and acidic residues" evidence="1">
    <location>
        <begin position="17"/>
        <end position="26"/>
    </location>
</feature>
<accession>R0LLH9</accession>
<name>R0LLH9_ANAPL</name>
<feature type="region of interest" description="Disordered" evidence="1">
    <location>
        <begin position="1"/>
        <end position="26"/>
    </location>
</feature>
<dbReference type="Proteomes" id="UP000296049">
    <property type="component" value="Unassembled WGS sequence"/>
</dbReference>
<reference evidence="3" key="1">
    <citation type="journal article" date="2013" name="Nat. Genet.">
        <title>The duck genome and transcriptome provide insight into an avian influenza virus reservoir species.</title>
        <authorList>
            <person name="Huang Y."/>
            <person name="Li Y."/>
            <person name="Burt D.W."/>
            <person name="Chen H."/>
            <person name="Zhang Y."/>
            <person name="Qian W."/>
            <person name="Kim H."/>
            <person name="Gan S."/>
            <person name="Zhao Y."/>
            <person name="Li J."/>
            <person name="Yi K."/>
            <person name="Feng H."/>
            <person name="Zhu P."/>
            <person name="Li B."/>
            <person name="Liu Q."/>
            <person name="Fairley S."/>
            <person name="Magor K.E."/>
            <person name="Du Z."/>
            <person name="Hu X."/>
            <person name="Goodman L."/>
            <person name="Tafer H."/>
            <person name="Vignal A."/>
            <person name="Lee T."/>
            <person name="Kim K.W."/>
            <person name="Sheng Z."/>
            <person name="An Y."/>
            <person name="Searle S."/>
            <person name="Herrero J."/>
            <person name="Groenen M.A."/>
            <person name="Crooijmans R.P."/>
            <person name="Faraut T."/>
            <person name="Cai Q."/>
            <person name="Webster R.G."/>
            <person name="Aldridge J.R."/>
            <person name="Warren W.C."/>
            <person name="Bartschat S."/>
            <person name="Kehr S."/>
            <person name="Marz M."/>
            <person name="Stadler P.F."/>
            <person name="Smith J."/>
            <person name="Kraus R.H."/>
            <person name="Zhao Y."/>
            <person name="Ren L."/>
            <person name="Fei J."/>
            <person name="Morisson M."/>
            <person name="Kaiser P."/>
            <person name="Griffin D.K."/>
            <person name="Rao M."/>
            <person name="Pitel F."/>
            <person name="Wang J."/>
            <person name="Li N."/>
        </authorList>
    </citation>
    <scope>NUCLEOTIDE SEQUENCE [LARGE SCALE GENOMIC DNA]</scope>
</reference>
<evidence type="ECO:0000256" key="1">
    <source>
        <dbReference type="SAM" id="MobiDB-lite"/>
    </source>
</evidence>
<feature type="region of interest" description="Disordered" evidence="1">
    <location>
        <begin position="217"/>
        <end position="237"/>
    </location>
</feature>
<evidence type="ECO:0000313" key="3">
    <source>
        <dbReference type="Proteomes" id="UP000296049"/>
    </source>
</evidence>
<organism evidence="2 3">
    <name type="scientific">Anas platyrhynchos</name>
    <name type="common">Mallard</name>
    <name type="synonym">Anas boschas</name>
    <dbReference type="NCBI Taxonomy" id="8839"/>
    <lineage>
        <taxon>Eukaryota</taxon>
        <taxon>Metazoa</taxon>
        <taxon>Chordata</taxon>
        <taxon>Craniata</taxon>
        <taxon>Vertebrata</taxon>
        <taxon>Euteleostomi</taxon>
        <taxon>Archelosauria</taxon>
        <taxon>Archosauria</taxon>
        <taxon>Dinosauria</taxon>
        <taxon>Saurischia</taxon>
        <taxon>Theropoda</taxon>
        <taxon>Coelurosauria</taxon>
        <taxon>Aves</taxon>
        <taxon>Neognathae</taxon>
        <taxon>Galloanserae</taxon>
        <taxon>Anseriformes</taxon>
        <taxon>Anatidae</taxon>
        <taxon>Anatinae</taxon>
        <taxon>Anas</taxon>
    </lineage>
</organism>
<feature type="region of interest" description="Disordered" evidence="1">
    <location>
        <begin position="627"/>
        <end position="654"/>
    </location>
</feature>
<dbReference type="EMBL" id="KB742598">
    <property type="protein sequence ID" value="EOB06554.1"/>
    <property type="molecule type" value="Genomic_DNA"/>
</dbReference>
<feature type="region of interest" description="Disordered" evidence="1">
    <location>
        <begin position="175"/>
        <end position="196"/>
    </location>
</feature>
<keyword evidence="3" id="KW-1185">Reference proteome</keyword>
<evidence type="ECO:0000313" key="2">
    <source>
        <dbReference type="EMBL" id="EOB06554.1"/>
    </source>
</evidence>
<gene>
    <name evidence="2" type="ORF">Anapl_15273</name>
</gene>